<keyword evidence="4" id="KW-1185">Reference proteome</keyword>
<dbReference type="Proteomes" id="UP001163156">
    <property type="component" value="Chromosome"/>
</dbReference>
<evidence type="ECO:0000313" key="3">
    <source>
        <dbReference type="EMBL" id="UZD22903.1"/>
    </source>
</evidence>
<name>A0ABY6MI75_9BACT</name>
<organism evidence="3 4">
    <name type="scientific">Algoriphagus halophytocola</name>
    <dbReference type="NCBI Taxonomy" id="2991499"/>
    <lineage>
        <taxon>Bacteria</taxon>
        <taxon>Pseudomonadati</taxon>
        <taxon>Bacteroidota</taxon>
        <taxon>Cytophagia</taxon>
        <taxon>Cytophagales</taxon>
        <taxon>Cyclobacteriaceae</taxon>
        <taxon>Algoriphagus</taxon>
    </lineage>
</organism>
<dbReference type="RefSeq" id="WP_264809429.1">
    <property type="nucleotide sequence ID" value="NZ_CP110226.1"/>
</dbReference>
<comment type="similarity">
    <text evidence="1">Belongs to the AHA1 family.</text>
</comment>
<dbReference type="InterPro" id="IPR023393">
    <property type="entry name" value="START-like_dom_sf"/>
</dbReference>
<accession>A0ABY6MI75</accession>
<evidence type="ECO:0000256" key="1">
    <source>
        <dbReference type="ARBA" id="ARBA00006817"/>
    </source>
</evidence>
<gene>
    <name evidence="3" type="ORF">OM944_00110</name>
</gene>
<feature type="domain" description="Activator of Hsp90 ATPase homologue 1/2-like C-terminal" evidence="2">
    <location>
        <begin position="11"/>
        <end position="129"/>
    </location>
</feature>
<proteinExistence type="inferred from homology"/>
<dbReference type="CDD" id="cd07814">
    <property type="entry name" value="SRPBCC_CalC_Aha1-like"/>
    <property type="match status" value="1"/>
</dbReference>
<reference evidence="3" key="1">
    <citation type="submission" date="2022-10" db="EMBL/GenBank/DDBJ databases">
        <title>Algoriphagus sp. a novel bacteria isolate from halophytes salicornia europaea.</title>
        <authorList>
            <person name="Peng Y."/>
            <person name="Jiang L."/>
            <person name="Lee J."/>
        </authorList>
    </citation>
    <scope>NUCLEOTIDE SEQUENCE</scope>
    <source>
        <strain evidence="3">TR-M5</strain>
    </source>
</reference>
<sequence>MESIEQINYLKCPVATVYQALTSQSGLGQIWTKKLKVKAELGFLNEFDFDEGYITKFRIVELIENRKIIWECVESDPEWIGTKVSFELNEKDSVTQVTLNHYEWRARTDFYRWCSYNWAILLHRLKAYCEA</sequence>
<dbReference type="Pfam" id="PF08327">
    <property type="entry name" value="AHSA1"/>
    <property type="match status" value="1"/>
</dbReference>
<evidence type="ECO:0000313" key="4">
    <source>
        <dbReference type="Proteomes" id="UP001163156"/>
    </source>
</evidence>
<dbReference type="SUPFAM" id="SSF55961">
    <property type="entry name" value="Bet v1-like"/>
    <property type="match status" value="1"/>
</dbReference>
<dbReference type="EMBL" id="CP110226">
    <property type="protein sequence ID" value="UZD22903.1"/>
    <property type="molecule type" value="Genomic_DNA"/>
</dbReference>
<dbReference type="Gene3D" id="3.30.530.20">
    <property type="match status" value="1"/>
</dbReference>
<protein>
    <submittedName>
        <fullName evidence="3">SRPBCC domain-containing protein</fullName>
    </submittedName>
</protein>
<dbReference type="InterPro" id="IPR013538">
    <property type="entry name" value="ASHA1/2-like_C"/>
</dbReference>
<evidence type="ECO:0000259" key="2">
    <source>
        <dbReference type="Pfam" id="PF08327"/>
    </source>
</evidence>